<name>A0ACC0ISA8_9ERIC</name>
<gene>
    <name evidence="1" type="ORF">LOK49_LG02G01955</name>
</gene>
<protein>
    <submittedName>
        <fullName evidence="1">Transcription factor SRM1</fullName>
    </submittedName>
</protein>
<proteinExistence type="predicted"/>
<sequence>MAAVVGSKEVVWSGKEDREFENAIAKYLKSGSEEEWKKIASEVPNKSIEQVKLHYQILLEDLRDIDDGFVPLPHYTDDHHHHHHIHNQPSSSHDHHHDPF</sequence>
<keyword evidence="2" id="KW-1185">Reference proteome</keyword>
<reference evidence="1 2" key="1">
    <citation type="journal article" date="2022" name="Plant J.">
        <title>Chromosome-level genome of Camellia lanceoleosa provides a valuable resource for understanding genome evolution and self-incompatibility.</title>
        <authorList>
            <person name="Gong W."/>
            <person name="Xiao S."/>
            <person name="Wang L."/>
            <person name="Liao Z."/>
            <person name="Chang Y."/>
            <person name="Mo W."/>
            <person name="Hu G."/>
            <person name="Li W."/>
            <person name="Zhao G."/>
            <person name="Zhu H."/>
            <person name="Hu X."/>
            <person name="Ji K."/>
            <person name="Xiang X."/>
            <person name="Song Q."/>
            <person name="Yuan D."/>
            <person name="Jin S."/>
            <person name="Zhang L."/>
        </authorList>
    </citation>
    <scope>NUCLEOTIDE SEQUENCE [LARGE SCALE GENOMIC DNA]</scope>
    <source>
        <strain evidence="1">SQ_2022a</strain>
    </source>
</reference>
<evidence type="ECO:0000313" key="2">
    <source>
        <dbReference type="Proteomes" id="UP001060215"/>
    </source>
</evidence>
<dbReference type="EMBL" id="CM045760">
    <property type="protein sequence ID" value="KAI8028336.1"/>
    <property type="molecule type" value="Genomic_DNA"/>
</dbReference>
<evidence type="ECO:0000313" key="1">
    <source>
        <dbReference type="EMBL" id="KAI8028336.1"/>
    </source>
</evidence>
<accession>A0ACC0ISA8</accession>
<comment type="caution">
    <text evidence="1">The sequence shown here is derived from an EMBL/GenBank/DDBJ whole genome shotgun (WGS) entry which is preliminary data.</text>
</comment>
<organism evidence="1 2">
    <name type="scientific">Camellia lanceoleosa</name>
    <dbReference type="NCBI Taxonomy" id="1840588"/>
    <lineage>
        <taxon>Eukaryota</taxon>
        <taxon>Viridiplantae</taxon>
        <taxon>Streptophyta</taxon>
        <taxon>Embryophyta</taxon>
        <taxon>Tracheophyta</taxon>
        <taxon>Spermatophyta</taxon>
        <taxon>Magnoliopsida</taxon>
        <taxon>eudicotyledons</taxon>
        <taxon>Gunneridae</taxon>
        <taxon>Pentapetalae</taxon>
        <taxon>asterids</taxon>
        <taxon>Ericales</taxon>
        <taxon>Theaceae</taxon>
        <taxon>Camellia</taxon>
    </lineage>
</organism>
<dbReference type="Proteomes" id="UP001060215">
    <property type="component" value="Chromosome 3"/>
</dbReference>